<dbReference type="Pfam" id="PF02463">
    <property type="entry name" value="SMC_N"/>
    <property type="match status" value="1"/>
</dbReference>
<feature type="domain" description="RecF/RecN/SMC N-terminal" evidence="11">
    <location>
        <begin position="10"/>
        <end position="369"/>
    </location>
</feature>
<dbReference type="STRING" id="1514904.SU32_06180"/>
<comment type="function">
    <text evidence="9 10">The RecF protein is involved in DNA metabolism; it is required for DNA replication and normal SOS inducibility. RecF binds preferentially to single-stranded, linear DNA. It also seems to bind ATP.</text>
</comment>
<gene>
    <name evidence="9" type="primary">recF</name>
    <name evidence="12" type="ORF">SU32_06180</name>
</gene>
<dbReference type="Proteomes" id="UP000038011">
    <property type="component" value="Unassembled WGS sequence"/>
</dbReference>
<dbReference type="SUPFAM" id="SSF52540">
    <property type="entry name" value="P-loop containing nucleoside triphosphate hydrolases"/>
    <property type="match status" value="1"/>
</dbReference>
<dbReference type="GO" id="GO:0000731">
    <property type="term" value="P:DNA synthesis involved in DNA repair"/>
    <property type="evidence" value="ECO:0007669"/>
    <property type="project" value="TreeGrafter"/>
</dbReference>
<dbReference type="GO" id="GO:0009432">
    <property type="term" value="P:SOS response"/>
    <property type="evidence" value="ECO:0007669"/>
    <property type="project" value="UniProtKB-UniRule"/>
</dbReference>
<feature type="binding site" evidence="9">
    <location>
        <begin position="37"/>
        <end position="44"/>
    </location>
    <ligand>
        <name>ATP</name>
        <dbReference type="ChEBI" id="CHEBI:30616"/>
    </ligand>
</feature>
<evidence type="ECO:0000256" key="3">
    <source>
        <dbReference type="ARBA" id="ARBA00020170"/>
    </source>
</evidence>
<dbReference type="PROSITE" id="PS00618">
    <property type="entry name" value="RECF_2"/>
    <property type="match status" value="1"/>
</dbReference>
<dbReference type="InterPro" id="IPR042174">
    <property type="entry name" value="RecF_2"/>
</dbReference>
<keyword evidence="9 10" id="KW-0227">DNA damage</keyword>
<dbReference type="InterPro" id="IPR001238">
    <property type="entry name" value="DNA-binding_RecF"/>
</dbReference>
<dbReference type="EMBL" id="JXMU01000007">
    <property type="protein sequence ID" value="KPB01942.1"/>
    <property type="molecule type" value="Genomic_DNA"/>
</dbReference>
<name>A0A0N0E884_9HYPH</name>
<dbReference type="Gene3D" id="3.40.50.300">
    <property type="entry name" value="P-loop containing nucleotide triphosphate hydrolases"/>
    <property type="match status" value="1"/>
</dbReference>
<evidence type="ECO:0000313" key="12">
    <source>
        <dbReference type="EMBL" id="KPB01942.1"/>
    </source>
</evidence>
<evidence type="ECO:0000313" key="13">
    <source>
        <dbReference type="Proteomes" id="UP000038011"/>
    </source>
</evidence>
<accession>A0A0N0E884</accession>
<dbReference type="OrthoDB" id="9803889at2"/>
<dbReference type="AlphaFoldDB" id="A0A0N0E884"/>
<dbReference type="PATRIC" id="fig|1514904.3.peg.3264"/>
<comment type="caution">
    <text evidence="12">The sequence shown here is derived from an EMBL/GenBank/DDBJ whole genome shotgun (WGS) entry which is preliminary data.</text>
</comment>
<dbReference type="GO" id="GO:0005737">
    <property type="term" value="C:cytoplasm"/>
    <property type="evidence" value="ECO:0007669"/>
    <property type="project" value="UniProtKB-SubCell"/>
</dbReference>
<dbReference type="GO" id="GO:0006260">
    <property type="term" value="P:DNA replication"/>
    <property type="evidence" value="ECO:0007669"/>
    <property type="project" value="UniProtKB-UniRule"/>
</dbReference>
<dbReference type="InterPro" id="IPR018078">
    <property type="entry name" value="DNA-binding_RecF_CS"/>
</dbReference>
<keyword evidence="4 9" id="KW-0963">Cytoplasm</keyword>
<dbReference type="NCBIfam" id="TIGR00611">
    <property type="entry name" value="recf"/>
    <property type="match status" value="1"/>
</dbReference>
<proteinExistence type="inferred from homology"/>
<dbReference type="GO" id="GO:0006302">
    <property type="term" value="P:double-strand break repair"/>
    <property type="evidence" value="ECO:0007669"/>
    <property type="project" value="TreeGrafter"/>
</dbReference>
<evidence type="ECO:0000259" key="11">
    <source>
        <dbReference type="Pfam" id="PF02463"/>
    </source>
</evidence>
<evidence type="ECO:0000256" key="4">
    <source>
        <dbReference type="ARBA" id="ARBA00022490"/>
    </source>
</evidence>
<protein>
    <recommendedName>
        <fullName evidence="3 9">DNA replication and repair protein RecF</fullName>
    </recommendedName>
</protein>
<comment type="similarity">
    <text evidence="2 9 10">Belongs to the RecF family.</text>
</comment>
<evidence type="ECO:0000256" key="6">
    <source>
        <dbReference type="ARBA" id="ARBA00022741"/>
    </source>
</evidence>
<keyword evidence="7 9" id="KW-0067">ATP-binding</keyword>
<dbReference type="InterPro" id="IPR027417">
    <property type="entry name" value="P-loop_NTPase"/>
</dbReference>
<dbReference type="InterPro" id="IPR003395">
    <property type="entry name" value="RecF/RecN/SMC_N"/>
</dbReference>
<keyword evidence="9 10" id="KW-0234">DNA repair</keyword>
<keyword evidence="8 9" id="KW-0238">DNA-binding</keyword>
<dbReference type="PANTHER" id="PTHR32182">
    <property type="entry name" value="DNA REPLICATION AND REPAIR PROTEIN RECF"/>
    <property type="match status" value="1"/>
</dbReference>
<dbReference type="HAMAP" id="MF_00365">
    <property type="entry name" value="RecF"/>
    <property type="match status" value="1"/>
</dbReference>
<dbReference type="Gene3D" id="1.20.1050.90">
    <property type="entry name" value="RecF/RecN/SMC, N-terminal domain"/>
    <property type="match status" value="1"/>
</dbReference>
<evidence type="ECO:0000256" key="2">
    <source>
        <dbReference type="ARBA" id="ARBA00008016"/>
    </source>
</evidence>
<dbReference type="RefSeq" id="WP_053998473.1">
    <property type="nucleotide sequence ID" value="NZ_JXMU01000007.1"/>
</dbReference>
<evidence type="ECO:0000256" key="8">
    <source>
        <dbReference type="ARBA" id="ARBA00023125"/>
    </source>
</evidence>
<evidence type="ECO:0000256" key="7">
    <source>
        <dbReference type="ARBA" id="ARBA00022840"/>
    </source>
</evidence>
<sequence>MLGDHAQVWLSQIKLTSFRNYETLNVNLSDLHVVLTGANGAGKTNLMEAVSLMSPGRGLRRAPLTSMRHKAAADGFSVFATLNKDDEDYAIGTGTAGLDPSATPVRRVRINGTQMRNADELLDLCRVTWVTPSMDGLFTGPTADRRRFLDRMVLAIDPAHGRRASNYEKAMRNRNRLLDEIPSDQTDQWLNAAESQLASLGTAIISARYELISLLTGLIKQLSSEHQSVFPTAHLALEGELEAMAAEGLNGFDLEETFKKQLHDLRYRDRAAKRTLTGPHRADLVVRHVEKDMDAGLCSTGEQKALLIGLVLAHGMLTRTVSKLAPIMLLDEVAAHLDIDRRAALFDRIHAIGGQAFMTGTDRNLFDALGTRAQYLTVDNGTLQREENG</sequence>
<comment type="subcellular location">
    <subcellularLocation>
        <location evidence="1 9 10">Cytoplasm</location>
    </subcellularLocation>
</comment>
<evidence type="ECO:0000256" key="1">
    <source>
        <dbReference type="ARBA" id="ARBA00004496"/>
    </source>
</evidence>
<reference evidence="12 13" key="1">
    <citation type="submission" date="2015-01" db="EMBL/GenBank/DDBJ databases">
        <title>Ahrensia donghaiensis sp. nov., a novel dimethylsulphoniopropionate-cleavage bacterium isolated from seawater and emended descriptions of the genus Ahrensia and Ahrensia kielensis.</title>
        <authorList>
            <person name="Liu J."/>
        </authorList>
    </citation>
    <scope>NUCLEOTIDE SEQUENCE [LARGE SCALE GENOMIC DNA]</scope>
    <source>
        <strain evidence="12 13">LZD062</strain>
    </source>
</reference>
<dbReference type="GO" id="GO:0005524">
    <property type="term" value="F:ATP binding"/>
    <property type="evidence" value="ECO:0007669"/>
    <property type="project" value="UniProtKB-UniRule"/>
</dbReference>
<dbReference type="GO" id="GO:0003697">
    <property type="term" value="F:single-stranded DNA binding"/>
    <property type="evidence" value="ECO:0007669"/>
    <property type="project" value="UniProtKB-UniRule"/>
</dbReference>
<evidence type="ECO:0000256" key="10">
    <source>
        <dbReference type="RuleBase" id="RU000578"/>
    </source>
</evidence>
<keyword evidence="9 10" id="KW-0742">SOS response</keyword>
<keyword evidence="13" id="KW-1185">Reference proteome</keyword>
<organism evidence="12 13">
    <name type="scientific">Ahrensia marina</name>
    <dbReference type="NCBI Taxonomy" id="1514904"/>
    <lineage>
        <taxon>Bacteria</taxon>
        <taxon>Pseudomonadati</taxon>
        <taxon>Pseudomonadota</taxon>
        <taxon>Alphaproteobacteria</taxon>
        <taxon>Hyphomicrobiales</taxon>
        <taxon>Ahrensiaceae</taxon>
        <taxon>Ahrensia</taxon>
    </lineage>
</organism>
<keyword evidence="6 9" id="KW-0547">Nucleotide-binding</keyword>
<keyword evidence="5 9" id="KW-0235">DNA replication</keyword>
<dbReference type="PANTHER" id="PTHR32182:SF0">
    <property type="entry name" value="DNA REPLICATION AND REPAIR PROTEIN RECF"/>
    <property type="match status" value="1"/>
</dbReference>
<evidence type="ECO:0000256" key="5">
    <source>
        <dbReference type="ARBA" id="ARBA00022705"/>
    </source>
</evidence>
<evidence type="ECO:0000256" key="9">
    <source>
        <dbReference type="HAMAP-Rule" id="MF_00365"/>
    </source>
</evidence>